<reference evidence="3" key="1">
    <citation type="journal article" date="2020" name="Stud. Mycol.">
        <title>101 Dothideomycetes genomes: a test case for predicting lifestyles and emergence of pathogens.</title>
        <authorList>
            <person name="Haridas S."/>
            <person name="Albert R."/>
            <person name="Binder M."/>
            <person name="Bloem J."/>
            <person name="Labutti K."/>
            <person name="Salamov A."/>
            <person name="Andreopoulos B."/>
            <person name="Baker S."/>
            <person name="Barry K."/>
            <person name="Bills G."/>
            <person name="Bluhm B."/>
            <person name="Cannon C."/>
            <person name="Castanera R."/>
            <person name="Culley D."/>
            <person name="Daum C."/>
            <person name="Ezra D."/>
            <person name="Gonzalez J."/>
            <person name="Henrissat B."/>
            <person name="Kuo A."/>
            <person name="Liang C."/>
            <person name="Lipzen A."/>
            <person name="Lutzoni F."/>
            <person name="Magnuson J."/>
            <person name="Mondo S."/>
            <person name="Nolan M."/>
            <person name="Ohm R."/>
            <person name="Pangilinan J."/>
            <person name="Park H.-J."/>
            <person name="Ramirez L."/>
            <person name="Alfaro M."/>
            <person name="Sun H."/>
            <person name="Tritt A."/>
            <person name="Yoshinaga Y."/>
            <person name="Zwiers L.-H."/>
            <person name="Turgeon B."/>
            <person name="Goodwin S."/>
            <person name="Spatafora J."/>
            <person name="Crous P."/>
            <person name="Grigoriev I."/>
        </authorList>
    </citation>
    <scope>NUCLEOTIDE SEQUENCE</scope>
    <source>
        <strain evidence="3">CBS 110217</strain>
    </source>
</reference>
<dbReference type="EMBL" id="ML978216">
    <property type="protein sequence ID" value="KAF2028149.1"/>
    <property type="molecule type" value="Genomic_DNA"/>
</dbReference>
<feature type="compositionally biased region" description="Pro residues" evidence="2">
    <location>
        <begin position="327"/>
        <end position="336"/>
    </location>
</feature>
<name>A0A9P4H6K2_9PLEO</name>
<feature type="region of interest" description="Disordered" evidence="2">
    <location>
        <begin position="934"/>
        <end position="953"/>
    </location>
</feature>
<sequence length="953" mass="105591">MSNPFEDQKKRPPPIEIPPIPRHMPATHGPHSNDNGQRQQQRDKRNASSSTQQGPRSATTPLTSPLEHDASHLPLPQSGSQKSRASAMTTLTNLMEQARASPRKSDTGRSTARSRHSERSTYSAIAAQTQLEAVGEDERTTRGKIESRTELNLFKMTGQVPPHPIADSISKDEVLIVTQDLREQCRAISEEKKAERSEPARSPKKKIFGINMPSFGRTLQNIPAPPMPSKAAQVFGNQPRNPTKAVVRPIKPAVPFKTPTKAPRSDTSKSLPAKLLNQETYARSHHRGSARRNRTSSRKSPPRGNGESPKGVNKPPTIPINTSFESGPPPTPPAKDTPPENKHVTQPSSPLRRAPPSDRLREDYGAGDDGAKLQFPAFALSPSPFKPASAEAGKSPKKYLPCTADEYQRLIAGEPLPWASLAKDAATLEQRVDQDRGEYDGSSQQTRCSFQEQQQDSHSAPLVSDNRASLDIPRQDRWSEEQHHSRNSRRYSPLPPRFYSPSNRSVQLFAEGETPSKNSDTKRLLCTVISRADLFHFREDSNNGSIEMIFQGDVNDIEPRSSPNHLVNNGKEAKMLIPSREDSLNVRVMQELRIGEQQEESSQQPTANGLLQPDQSLSRLTDMLHGVSPNRTEYQREFQPNCPSAVPSPLHKMPGGAAPAVPPPYITRESSGPFGNPHTPKVIDDHFYMTNEHLDVVAKSMWDHIEALKKEQLETFNHRHTQLVTTVEKHVQDIKMKVDSVNEKADRSCEQSHNIDTKLEKLFDFIKNDVMSALNAQDQKAAAMEQSVKELQKTMQSVQKMLEQRQSDPKTGQQLATIALTPAHSSTASPFPLPAHRSQPSLAGYYGNMTESGREGQSPMSVMQDHRNSTHGPDAHNGPRAAYSNNFGPHYGQRTGYQGRLGKEDRSYSGTNPYHFANSGGQFNNGYGGGYSTYGFSPSPPDQHYGFNQGTTK</sequence>
<evidence type="ECO:0000256" key="1">
    <source>
        <dbReference type="SAM" id="Coils"/>
    </source>
</evidence>
<feature type="compositionally biased region" description="Polar residues" evidence="2">
    <location>
        <begin position="120"/>
        <end position="131"/>
    </location>
</feature>
<feature type="compositionally biased region" description="Basic and acidic residues" evidence="2">
    <location>
        <begin position="355"/>
        <end position="364"/>
    </location>
</feature>
<feature type="compositionally biased region" description="Polar residues" evidence="2">
    <location>
        <begin position="47"/>
        <end position="63"/>
    </location>
</feature>
<evidence type="ECO:0000313" key="4">
    <source>
        <dbReference type="Proteomes" id="UP000799777"/>
    </source>
</evidence>
<proteinExistence type="predicted"/>
<feature type="coiled-coil region" evidence="1">
    <location>
        <begin position="774"/>
        <end position="808"/>
    </location>
</feature>
<feature type="region of interest" description="Disordered" evidence="2">
    <location>
        <begin position="850"/>
        <end position="914"/>
    </location>
</feature>
<keyword evidence="4" id="KW-1185">Reference proteome</keyword>
<dbReference type="Proteomes" id="UP000799777">
    <property type="component" value="Unassembled WGS sequence"/>
</dbReference>
<keyword evidence="1" id="KW-0175">Coiled coil</keyword>
<organism evidence="3 4">
    <name type="scientific">Setomelanomma holmii</name>
    <dbReference type="NCBI Taxonomy" id="210430"/>
    <lineage>
        <taxon>Eukaryota</taxon>
        <taxon>Fungi</taxon>
        <taxon>Dikarya</taxon>
        <taxon>Ascomycota</taxon>
        <taxon>Pezizomycotina</taxon>
        <taxon>Dothideomycetes</taxon>
        <taxon>Pleosporomycetidae</taxon>
        <taxon>Pleosporales</taxon>
        <taxon>Pleosporineae</taxon>
        <taxon>Phaeosphaeriaceae</taxon>
        <taxon>Setomelanomma</taxon>
    </lineage>
</organism>
<comment type="caution">
    <text evidence="3">The sequence shown here is derived from an EMBL/GenBank/DDBJ whole genome shotgun (WGS) entry which is preliminary data.</text>
</comment>
<feature type="compositionally biased region" description="Basic and acidic residues" evidence="2">
    <location>
        <begin position="136"/>
        <end position="145"/>
    </location>
</feature>
<feature type="region of interest" description="Disordered" evidence="2">
    <location>
        <begin position="188"/>
        <end position="398"/>
    </location>
</feature>
<evidence type="ECO:0000313" key="3">
    <source>
        <dbReference type="EMBL" id="KAF2028149.1"/>
    </source>
</evidence>
<feature type="compositionally biased region" description="Polar residues" evidence="2">
    <location>
        <begin position="30"/>
        <end position="39"/>
    </location>
</feature>
<feature type="compositionally biased region" description="Polar residues" evidence="2">
    <location>
        <begin position="77"/>
        <end position="95"/>
    </location>
</feature>
<feature type="compositionally biased region" description="Basic and acidic residues" evidence="2">
    <location>
        <begin position="1"/>
        <end position="10"/>
    </location>
</feature>
<dbReference type="AlphaFoldDB" id="A0A9P4H6K2"/>
<feature type="region of interest" description="Disordered" evidence="2">
    <location>
        <begin position="434"/>
        <end position="497"/>
    </location>
</feature>
<feature type="compositionally biased region" description="Basic residues" evidence="2">
    <location>
        <begin position="283"/>
        <end position="301"/>
    </location>
</feature>
<accession>A0A9P4H6K2</accession>
<feature type="compositionally biased region" description="Basic and acidic residues" evidence="2">
    <location>
        <begin position="473"/>
        <end position="484"/>
    </location>
</feature>
<feature type="compositionally biased region" description="Basic and acidic residues" evidence="2">
    <location>
        <begin position="188"/>
        <end position="201"/>
    </location>
</feature>
<protein>
    <submittedName>
        <fullName evidence="3">Uncharacterized protein</fullName>
    </submittedName>
</protein>
<evidence type="ECO:0000256" key="2">
    <source>
        <dbReference type="SAM" id="MobiDB-lite"/>
    </source>
</evidence>
<feature type="region of interest" description="Disordered" evidence="2">
    <location>
        <begin position="1"/>
        <end position="145"/>
    </location>
</feature>
<dbReference type="OrthoDB" id="3796126at2759"/>
<feature type="compositionally biased region" description="Polar residues" evidence="2">
    <location>
        <begin position="441"/>
        <end position="458"/>
    </location>
</feature>
<gene>
    <name evidence="3" type="ORF">EK21DRAFT_70327</name>
</gene>